<evidence type="ECO:0000256" key="4">
    <source>
        <dbReference type="ARBA" id="ARBA00022490"/>
    </source>
</evidence>
<comment type="caution">
    <text evidence="11">The sequence shown here is derived from an EMBL/GenBank/DDBJ whole genome shotgun (WGS) entry which is preliminary data.</text>
</comment>
<dbReference type="GO" id="GO:0005634">
    <property type="term" value="C:nucleus"/>
    <property type="evidence" value="ECO:0007669"/>
    <property type="project" value="UniProtKB-SubCell"/>
</dbReference>
<dbReference type="GO" id="GO:0032259">
    <property type="term" value="P:methylation"/>
    <property type="evidence" value="ECO:0007669"/>
    <property type="project" value="UniProtKB-KW"/>
</dbReference>
<keyword evidence="5" id="KW-0489">Methyltransferase</keyword>
<evidence type="ECO:0000256" key="10">
    <source>
        <dbReference type="SAM" id="MobiDB-lite"/>
    </source>
</evidence>
<proteinExistence type="inferred from homology"/>
<evidence type="ECO:0000256" key="8">
    <source>
        <dbReference type="ARBA" id="ARBA00023242"/>
    </source>
</evidence>
<evidence type="ECO:0000256" key="6">
    <source>
        <dbReference type="ARBA" id="ARBA00022679"/>
    </source>
</evidence>
<evidence type="ECO:0000256" key="2">
    <source>
        <dbReference type="ARBA" id="ARBA00004496"/>
    </source>
</evidence>
<keyword evidence="6" id="KW-0808">Transferase</keyword>
<evidence type="ECO:0000313" key="11">
    <source>
        <dbReference type="EMBL" id="KAK9843492.1"/>
    </source>
</evidence>
<protein>
    <recommendedName>
        <fullName evidence="3">protein-histidine N-methyltransferase</fullName>
        <ecNumber evidence="3">2.1.1.85</ecNumber>
    </recommendedName>
</protein>
<evidence type="ECO:0000256" key="1">
    <source>
        <dbReference type="ARBA" id="ARBA00004123"/>
    </source>
</evidence>
<dbReference type="InterPro" id="IPR019410">
    <property type="entry name" value="Methyltransf_16"/>
</dbReference>
<keyword evidence="4" id="KW-0963">Cytoplasm</keyword>
<evidence type="ECO:0000313" key="12">
    <source>
        <dbReference type="Proteomes" id="UP001445335"/>
    </source>
</evidence>
<dbReference type="PANTHER" id="PTHR14614:SF39">
    <property type="entry name" value="HISTIDINE PROTEIN METHYLTRANSFERASE 1 HOMOLOG"/>
    <property type="match status" value="1"/>
</dbReference>
<sequence length="304" mass="31709">MSLDAGGFSFNFTGLPGRQSNPKQPPVSNAAPAPAEEVIPDPEAYACCVELETVQVTPDISLLKGRVASHSAAKLLRGGGGDDLAASDLVPGQYEGGFKLWEGGLDLARFLAERWPLSGRAPPGTAPAPHALPGLLALWAGAEVHFQDFNRAVLGAVTARNVAANTDVLAPPAAPCHTLEGLEPNPALARPDPRRARYFAGGWAELPALLEGLGLRGGYDVVLSSETLYCPGSHAALYQCILQSLKPRTGVAYIAAKTYYFGVGGGTAAFRRLVEADGVLTVRSAAVLDDGASVKREILTLAFA</sequence>
<feature type="region of interest" description="Disordered" evidence="10">
    <location>
        <begin position="13"/>
        <end position="34"/>
    </location>
</feature>
<dbReference type="EC" id="2.1.1.85" evidence="3"/>
<accession>A0AAW1SBX2</accession>
<dbReference type="Gene3D" id="3.40.50.150">
    <property type="entry name" value="Vaccinia Virus protein VP39"/>
    <property type="match status" value="1"/>
</dbReference>
<evidence type="ECO:0000256" key="7">
    <source>
        <dbReference type="ARBA" id="ARBA00022691"/>
    </source>
</evidence>
<evidence type="ECO:0000256" key="5">
    <source>
        <dbReference type="ARBA" id="ARBA00022603"/>
    </source>
</evidence>
<comment type="similarity">
    <text evidence="9">Belongs to the methyltransferase superfamily. METTL18 family.</text>
</comment>
<dbReference type="PANTHER" id="PTHR14614">
    <property type="entry name" value="HEPATOCELLULAR CARCINOMA-ASSOCIATED ANTIGEN"/>
    <property type="match status" value="1"/>
</dbReference>
<keyword evidence="7" id="KW-0949">S-adenosyl-L-methionine</keyword>
<comment type="subcellular location">
    <subcellularLocation>
        <location evidence="2">Cytoplasm</location>
    </subcellularLocation>
    <subcellularLocation>
        <location evidence="1">Nucleus</location>
    </subcellularLocation>
</comment>
<keyword evidence="12" id="KW-1185">Reference proteome</keyword>
<evidence type="ECO:0000256" key="3">
    <source>
        <dbReference type="ARBA" id="ARBA00012533"/>
    </source>
</evidence>
<reference evidence="11 12" key="1">
    <citation type="journal article" date="2024" name="Nat. Commun.">
        <title>Phylogenomics reveals the evolutionary origins of lichenization in chlorophyte algae.</title>
        <authorList>
            <person name="Puginier C."/>
            <person name="Libourel C."/>
            <person name="Otte J."/>
            <person name="Skaloud P."/>
            <person name="Haon M."/>
            <person name="Grisel S."/>
            <person name="Petersen M."/>
            <person name="Berrin J.G."/>
            <person name="Delaux P.M."/>
            <person name="Dal Grande F."/>
            <person name="Keller J."/>
        </authorList>
    </citation>
    <scope>NUCLEOTIDE SEQUENCE [LARGE SCALE GENOMIC DNA]</scope>
    <source>
        <strain evidence="11 12">SAG 245.80</strain>
    </source>
</reference>
<dbReference type="GO" id="GO:0018064">
    <property type="term" value="F:protein-L-histidine N-tele-methyltransferase activity"/>
    <property type="evidence" value="ECO:0007669"/>
    <property type="project" value="UniProtKB-EC"/>
</dbReference>
<keyword evidence="8" id="KW-0539">Nucleus</keyword>
<dbReference type="InterPro" id="IPR029063">
    <property type="entry name" value="SAM-dependent_MTases_sf"/>
</dbReference>
<organism evidence="11 12">
    <name type="scientific">Elliptochloris bilobata</name>
    <dbReference type="NCBI Taxonomy" id="381761"/>
    <lineage>
        <taxon>Eukaryota</taxon>
        <taxon>Viridiplantae</taxon>
        <taxon>Chlorophyta</taxon>
        <taxon>core chlorophytes</taxon>
        <taxon>Trebouxiophyceae</taxon>
        <taxon>Trebouxiophyceae incertae sedis</taxon>
        <taxon>Elliptochloris clade</taxon>
        <taxon>Elliptochloris</taxon>
    </lineage>
</organism>
<dbReference type="GO" id="GO:0005737">
    <property type="term" value="C:cytoplasm"/>
    <property type="evidence" value="ECO:0007669"/>
    <property type="project" value="UniProtKB-SubCell"/>
</dbReference>
<name>A0AAW1SBX2_9CHLO</name>
<dbReference type="EMBL" id="JALJOU010000006">
    <property type="protein sequence ID" value="KAK9843492.1"/>
    <property type="molecule type" value="Genomic_DNA"/>
</dbReference>
<gene>
    <name evidence="11" type="ORF">WJX81_005820</name>
</gene>
<evidence type="ECO:0000256" key="9">
    <source>
        <dbReference type="ARBA" id="ARBA00038126"/>
    </source>
</evidence>
<dbReference type="AlphaFoldDB" id="A0AAW1SBX2"/>
<dbReference type="Proteomes" id="UP001445335">
    <property type="component" value="Unassembled WGS sequence"/>
</dbReference>